<protein>
    <submittedName>
        <fullName evidence="2">Uncharacterized protein YqkB</fullName>
    </submittedName>
</protein>
<reference evidence="2 3" key="1">
    <citation type="submission" date="2021-03" db="EMBL/GenBank/DDBJ databases">
        <title>Genomic Encyclopedia of Type Strains, Phase IV (KMG-IV): sequencing the most valuable type-strain genomes for metagenomic binning, comparative biology and taxonomic classification.</title>
        <authorList>
            <person name="Goeker M."/>
        </authorList>
    </citation>
    <scope>NUCLEOTIDE SEQUENCE [LARGE SCALE GENOMIC DNA]</scope>
    <source>
        <strain evidence="2 3">DSM 26048</strain>
    </source>
</reference>
<evidence type="ECO:0000259" key="1">
    <source>
        <dbReference type="Pfam" id="PF01521"/>
    </source>
</evidence>
<comment type="caution">
    <text evidence="2">The sequence shown here is derived from an EMBL/GenBank/DDBJ whole genome shotgun (WGS) entry which is preliminary data.</text>
</comment>
<dbReference type="InterPro" id="IPR035903">
    <property type="entry name" value="HesB-like_dom_sf"/>
</dbReference>
<keyword evidence="3" id="KW-1185">Reference proteome</keyword>
<gene>
    <name evidence="2" type="ORF">J2Z66_007138</name>
</gene>
<organism evidence="2 3">
    <name type="scientific">Paenibacillus eucommiae</name>
    <dbReference type="NCBI Taxonomy" id="1355755"/>
    <lineage>
        <taxon>Bacteria</taxon>
        <taxon>Bacillati</taxon>
        <taxon>Bacillota</taxon>
        <taxon>Bacilli</taxon>
        <taxon>Bacillales</taxon>
        <taxon>Paenibacillaceae</taxon>
        <taxon>Paenibacillus</taxon>
    </lineage>
</organism>
<proteinExistence type="predicted"/>
<dbReference type="Pfam" id="PF01521">
    <property type="entry name" value="Fe-S_biosyn"/>
    <property type="match status" value="1"/>
</dbReference>
<sequence>MHITFTDSAISKLKPLLSGLSGEGALLKLVFDSEGCGCAMNGVPTLWIIAEADDKDLEAKAEPFRVVYSPKHEVFFEDHMKIDYQAESKAYILKSNNQIYNANLNVIDKQTDDAHVT</sequence>
<evidence type="ECO:0000313" key="2">
    <source>
        <dbReference type="EMBL" id="MBP1995496.1"/>
    </source>
</evidence>
<dbReference type="EMBL" id="JAGGLB010000035">
    <property type="protein sequence ID" value="MBP1995496.1"/>
    <property type="molecule type" value="Genomic_DNA"/>
</dbReference>
<evidence type="ECO:0000313" key="3">
    <source>
        <dbReference type="Proteomes" id="UP001519287"/>
    </source>
</evidence>
<accession>A0ABS4J6L0</accession>
<dbReference type="Proteomes" id="UP001519287">
    <property type="component" value="Unassembled WGS sequence"/>
</dbReference>
<dbReference type="Gene3D" id="2.60.300.12">
    <property type="entry name" value="HesB-like domain"/>
    <property type="match status" value="1"/>
</dbReference>
<name>A0ABS4J6L0_9BACL</name>
<dbReference type="RefSeq" id="WP_209977294.1">
    <property type="nucleotide sequence ID" value="NZ_JAGGLB010000035.1"/>
</dbReference>
<dbReference type="SUPFAM" id="SSF89360">
    <property type="entry name" value="HesB-like domain"/>
    <property type="match status" value="1"/>
</dbReference>
<dbReference type="InterPro" id="IPR000361">
    <property type="entry name" value="ATAP_core_dom"/>
</dbReference>
<feature type="domain" description="Core" evidence="1">
    <location>
        <begin position="1"/>
        <end position="108"/>
    </location>
</feature>